<sequence>MVDSCFHLPSTPTGCRSASVARHGLKGRRHVAKINGLAFFSTGRPLRVNFTMIKVSSRLHWLYALQIR</sequence>
<dbReference type="AlphaFoldDB" id="A0A4Z2J0U6"/>
<dbReference type="EMBL" id="SRLO01000031">
    <property type="protein sequence ID" value="TNN83839.1"/>
    <property type="molecule type" value="Genomic_DNA"/>
</dbReference>
<keyword evidence="2" id="KW-1185">Reference proteome</keyword>
<protein>
    <submittedName>
        <fullName evidence="1">Uncharacterized protein</fullName>
    </submittedName>
</protein>
<proteinExistence type="predicted"/>
<gene>
    <name evidence="1" type="ORF">EYF80_006015</name>
</gene>
<name>A0A4Z2J0U6_9TELE</name>
<evidence type="ECO:0000313" key="1">
    <source>
        <dbReference type="EMBL" id="TNN83839.1"/>
    </source>
</evidence>
<accession>A0A4Z2J0U6</accession>
<dbReference type="Proteomes" id="UP000314294">
    <property type="component" value="Unassembled WGS sequence"/>
</dbReference>
<reference evidence="1 2" key="1">
    <citation type="submission" date="2019-03" db="EMBL/GenBank/DDBJ databases">
        <title>First draft genome of Liparis tanakae, snailfish: a comprehensive survey of snailfish specific genes.</title>
        <authorList>
            <person name="Kim W."/>
            <person name="Song I."/>
            <person name="Jeong J.-H."/>
            <person name="Kim D."/>
            <person name="Kim S."/>
            <person name="Ryu S."/>
            <person name="Song J.Y."/>
            <person name="Lee S.K."/>
        </authorList>
    </citation>
    <scope>NUCLEOTIDE SEQUENCE [LARGE SCALE GENOMIC DNA]</scope>
    <source>
        <tissue evidence="1">Muscle</tissue>
    </source>
</reference>
<evidence type="ECO:0000313" key="2">
    <source>
        <dbReference type="Proteomes" id="UP000314294"/>
    </source>
</evidence>
<comment type="caution">
    <text evidence="1">The sequence shown here is derived from an EMBL/GenBank/DDBJ whole genome shotgun (WGS) entry which is preliminary data.</text>
</comment>
<organism evidence="1 2">
    <name type="scientific">Liparis tanakae</name>
    <name type="common">Tanaka's snailfish</name>
    <dbReference type="NCBI Taxonomy" id="230148"/>
    <lineage>
        <taxon>Eukaryota</taxon>
        <taxon>Metazoa</taxon>
        <taxon>Chordata</taxon>
        <taxon>Craniata</taxon>
        <taxon>Vertebrata</taxon>
        <taxon>Euteleostomi</taxon>
        <taxon>Actinopterygii</taxon>
        <taxon>Neopterygii</taxon>
        <taxon>Teleostei</taxon>
        <taxon>Neoteleostei</taxon>
        <taxon>Acanthomorphata</taxon>
        <taxon>Eupercaria</taxon>
        <taxon>Perciformes</taxon>
        <taxon>Cottioidei</taxon>
        <taxon>Cottales</taxon>
        <taxon>Liparidae</taxon>
        <taxon>Liparis</taxon>
    </lineage>
</organism>